<name>A0A380QCT5_YERPU</name>
<protein>
    <submittedName>
        <fullName evidence="1">Uncharacterized phage-encoded protein</fullName>
    </submittedName>
</protein>
<dbReference type="EMBL" id="UHJC01000001">
    <property type="protein sequence ID" value="SUP84844.1"/>
    <property type="molecule type" value="Genomic_DNA"/>
</dbReference>
<dbReference type="InterPro" id="IPR014054">
    <property type="entry name" value="Phage_regulatory_Rha"/>
</dbReference>
<evidence type="ECO:0000313" key="1">
    <source>
        <dbReference type="EMBL" id="SUP84844.1"/>
    </source>
</evidence>
<proteinExistence type="predicted"/>
<reference evidence="1 2" key="1">
    <citation type="submission" date="2018-06" db="EMBL/GenBank/DDBJ databases">
        <authorList>
            <consortium name="Pathogen Informatics"/>
            <person name="Doyle S."/>
        </authorList>
    </citation>
    <scope>NUCLEOTIDE SEQUENCE [LARGE SCALE GENOMIC DNA]</scope>
    <source>
        <strain evidence="1 2">NCTC8580</strain>
    </source>
</reference>
<accession>A0A380QCT5</accession>
<gene>
    <name evidence="1" type="ORF">NCTC8580_03274</name>
</gene>
<dbReference type="RefSeq" id="WP_019209162.1">
    <property type="nucleotide sequence ID" value="NZ_CP009759.1"/>
</dbReference>
<sequence length="234" mass="26033">MSALTLANGRSDVTKMSSREIATLTGKQHKDVLHDCRKMFEALNIQSADFSADYTDAKGRVYQEYLLDEDLTMTLITGYSIPLRHKVSKRWRELETGKALPAKSSSGLPEYRRARTLKMSVEAVHQLFDMMPNLSELSKQCAAANIINPVAGFEAIPLPKLEEHFYTAGQVGEMLGISAQKIGRISNANNLKTDQYGIYVMDKSAYSSKQVEAFRYNANGVEALRHLIHGADVA</sequence>
<dbReference type="Proteomes" id="UP000255087">
    <property type="component" value="Unassembled WGS sequence"/>
</dbReference>
<evidence type="ECO:0000313" key="2">
    <source>
        <dbReference type="Proteomes" id="UP000255087"/>
    </source>
</evidence>
<organism evidence="1 2">
    <name type="scientific">Yersinia pseudotuberculosis</name>
    <dbReference type="NCBI Taxonomy" id="633"/>
    <lineage>
        <taxon>Bacteria</taxon>
        <taxon>Pseudomonadati</taxon>
        <taxon>Pseudomonadota</taxon>
        <taxon>Gammaproteobacteria</taxon>
        <taxon>Enterobacterales</taxon>
        <taxon>Yersiniaceae</taxon>
        <taxon>Yersinia</taxon>
    </lineage>
</organism>
<dbReference type="GeneID" id="61813784"/>
<dbReference type="AlphaFoldDB" id="A0A380QCT5"/>
<dbReference type="Pfam" id="PF09669">
    <property type="entry name" value="Phage_pRha"/>
    <property type="match status" value="1"/>
</dbReference>